<evidence type="ECO:0000256" key="1">
    <source>
        <dbReference type="ARBA" id="ARBA00001933"/>
    </source>
</evidence>
<dbReference type="Pfam" id="PF01053">
    <property type="entry name" value="Cys_Met_Meta_PP"/>
    <property type="match status" value="1"/>
</dbReference>
<keyword evidence="10" id="KW-0456">Lyase</keyword>
<dbReference type="UniPathway" id="UPA00136">
    <property type="reaction ID" value="UER00202"/>
</dbReference>
<evidence type="ECO:0000256" key="9">
    <source>
        <dbReference type="RuleBase" id="RU362118"/>
    </source>
</evidence>
<sequence>MEPKCERPLDNQFATKAIHVGQKPEQWKSMAIVPPISLATTFKQFSPGEHAGFDYARSGNPTRNCLEDCLAALDNGSYALCFASGTAASMTICHLLKAGDHIICMHDVYGGTNRLFRMVMNEMGIETSFVDCTNIKNIENAIQNKTKMIWIETPSNPTLQIVDIKGVAELKKKKDILLVVDNTFMTSYFQRPLELGADIVDYSLTKYMNGHTDCVMGAIVTNNKDIYEKLKFLQNAIGAVPSPFDCFLVNRGLKTLHLRMREHMKNGLAVAAFLEKHPLVEKVIHPGLPSHPQHELALKQCSGFSGMTSFYLKGGLTETQKFLQNLKLITLAESLGGYESLAEHPALMTHATVPEEQRRQLKITDNLIRLSIGLESVEDIKADLDQALKNAVKTK</sequence>
<dbReference type="GO" id="GO:0019346">
    <property type="term" value="P:transsulfuration"/>
    <property type="evidence" value="ECO:0007669"/>
    <property type="project" value="InterPro"/>
</dbReference>
<comment type="pathway">
    <text evidence="2">Amino-acid biosynthesis; L-cysteine biosynthesis; L-cysteine from L-homocysteine and L-serine: step 2/2.</text>
</comment>
<evidence type="ECO:0000313" key="10">
    <source>
        <dbReference type="EMBL" id="MIC88862.1"/>
    </source>
</evidence>
<dbReference type="GO" id="GO:0004123">
    <property type="term" value="F:cystathionine gamma-lyase activity"/>
    <property type="evidence" value="ECO:0007669"/>
    <property type="project" value="TreeGrafter"/>
</dbReference>
<dbReference type="Gene3D" id="3.90.1150.10">
    <property type="entry name" value="Aspartate Aminotransferase, domain 1"/>
    <property type="match status" value="1"/>
</dbReference>
<dbReference type="EMBL" id="GGNE01000321">
    <property type="protein sequence ID" value="MIC88862.1"/>
    <property type="molecule type" value="Transcribed_RNA"/>
</dbReference>
<dbReference type="CDD" id="cd00614">
    <property type="entry name" value="CGS_like"/>
    <property type="match status" value="1"/>
</dbReference>
<comment type="similarity">
    <text evidence="3 9">Belongs to the trans-sulfuration enzymes family.</text>
</comment>
<dbReference type="InterPro" id="IPR015422">
    <property type="entry name" value="PyrdxlP-dep_Trfase_small"/>
</dbReference>
<dbReference type="PIRSF" id="PIRSF001434">
    <property type="entry name" value="CGS"/>
    <property type="match status" value="1"/>
</dbReference>
<organism evidence="10">
    <name type="scientific">Scolopendra viridis</name>
    <name type="common">Giant centipede</name>
    <dbReference type="NCBI Taxonomy" id="118503"/>
    <lineage>
        <taxon>Eukaryota</taxon>
        <taxon>Metazoa</taxon>
        <taxon>Ecdysozoa</taxon>
        <taxon>Arthropoda</taxon>
        <taxon>Myriapoda</taxon>
        <taxon>Chilopoda</taxon>
        <taxon>Pleurostigmophora</taxon>
        <taxon>Scolopendromorpha</taxon>
        <taxon>Scolopendridae</taxon>
        <taxon>Scolopendra</taxon>
    </lineage>
</organism>
<evidence type="ECO:0000256" key="5">
    <source>
        <dbReference type="ARBA" id="ARBA00022898"/>
    </source>
</evidence>
<dbReference type="PANTHER" id="PTHR11808:SF15">
    <property type="entry name" value="CYSTATHIONINE GAMMA-LYASE"/>
    <property type="match status" value="1"/>
</dbReference>
<reference evidence="10" key="1">
    <citation type="journal article" date="2018" name="Toxicon">
        <title>Venom-gland transcriptomics and venom proteomics of the giant Florida blue centipede, Scolopendra viridis.</title>
        <authorList>
            <person name="Ward M.J."/>
            <person name="Rokyta D.R."/>
        </authorList>
    </citation>
    <scope>NUCLEOTIDE SEQUENCE</scope>
    <source>
        <tissue evidence="10">Venom gland</tissue>
    </source>
</reference>
<accession>A0A4D5R9J9</accession>
<dbReference type="PANTHER" id="PTHR11808">
    <property type="entry name" value="TRANS-SULFURATION ENZYME FAMILY MEMBER"/>
    <property type="match status" value="1"/>
</dbReference>
<evidence type="ECO:0000256" key="2">
    <source>
        <dbReference type="ARBA" id="ARBA00005038"/>
    </source>
</evidence>
<dbReference type="FunFam" id="3.40.640.10:FF:000009">
    <property type="entry name" value="Cystathionine gamma-synthase homolog"/>
    <property type="match status" value="1"/>
</dbReference>
<name>A0A4D5R9J9_SCOVI</name>
<dbReference type="EC" id="4.4.1.1" evidence="4"/>
<dbReference type="GO" id="GO:0019343">
    <property type="term" value="P:cysteine biosynthetic process via cystathionine"/>
    <property type="evidence" value="ECO:0007669"/>
    <property type="project" value="TreeGrafter"/>
</dbReference>
<feature type="modified residue" description="N6-(pyridoxal phosphate)lysine" evidence="8">
    <location>
        <position position="206"/>
    </location>
</feature>
<dbReference type="InterPro" id="IPR015421">
    <property type="entry name" value="PyrdxlP-dep_Trfase_major"/>
</dbReference>
<evidence type="ECO:0000256" key="3">
    <source>
        <dbReference type="ARBA" id="ARBA00009077"/>
    </source>
</evidence>
<dbReference type="GO" id="GO:0005737">
    <property type="term" value="C:cytoplasm"/>
    <property type="evidence" value="ECO:0007669"/>
    <property type="project" value="TreeGrafter"/>
</dbReference>
<keyword evidence="6" id="KW-0198">Cysteine biosynthesis</keyword>
<dbReference type="InterPro" id="IPR000277">
    <property type="entry name" value="Cys/Met-Metab_PyrdxlP-dep_enz"/>
</dbReference>
<evidence type="ECO:0000256" key="6">
    <source>
        <dbReference type="ARBA" id="ARBA00023192"/>
    </source>
</evidence>
<keyword evidence="5 8" id="KW-0663">Pyridoxal phosphate</keyword>
<dbReference type="Gene3D" id="3.40.640.10">
    <property type="entry name" value="Type I PLP-dependent aspartate aminotransferase-like (Major domain)"/>
    <property type="match status" value="1"/>
</dbReference>
<dbReference type="SUPFAM" id="SSF53383">
    <property type="entry name" value="PLP-dependent transferases"/>
    <property type="match status" value="1"/>
</dbReference>
<dbReference type="FunFam" id="3.90.1150.10:FF:000008">
    <property type="entry name" value="Cystathionine gamma-synthase"/>
    <property type="match status" value="1"/>
</dbReference>
<evidence type="ECO:0000256" key="8">
    <source>
        <dbReference type="PIRSR" id="PIRSR001434-2"/>
    </source>
</evidence>
<dbReference type="InterPro" id="IPR015424">
    <property type="entry name" value="PyrdxlP-dep_Trfase"/>
</dbReference>
<keyword evidence="6" id="KW-0028">Amino-acid biosynthesis</keyword>
<dbReference type="GO" id="GO:0030170">
    <property type="term" value="F:pyridoxal phosphate binding"/>
    <property type="evidence" value="ECO:0007669"/>
    <property type="project" value="InterPro"/>
</dbReference>
<evidence type="ECO:0000256" key="7">
    <source>
        <dbReference type="ARBA" id="ARBA00029853"/>
    </source>
</evidence>
<protein>
    <recommendedName>
        <fullName evidence="4">cystathionine gamma-lyase</fullName>
        <ecNumber evidence="4">4.4.1.1</ecNumber>
    </recommendedName>
    <alternativeName>
        <fullName evidence="7">Gamma-cystathionase</fullName>
    </alternativeName>
</protein>
<proteinExistence type="inferred from homology"/>
<dbReference type="AlphaFoldDB" id="A0A4D5R9J9"/>
<comment type="cofactor">
    <cofactor evidence="1 9">
        <name>pyridoxal 5'-phosphate</name>
        <dbReference type="ChEBI" id="CHEBI:597326"/>
    </cofactor>
</comment>
<evidence type="ECO:0000256" key="4">
    <source>
        <dbReference type="ARBA" id="ARBA00012085"/>
    </source>
</evidence>